<evidence type="ECO:0000313" key="3">
    <source>
        <dbReference type="Proteomes" id="UP000662074"/>
    </source>
</evidence>
<organism evidence="2 3">
    <name type="scientific">Mucilaginibacter galii</name>
    <dbReference type="NCBI Taxonomy" id="2005073"/>
    <lineage>
        <taxon>Bacteria</taxon>
        <taxon>Pseudomonadati</taxon>
        <taxon>Bacteroidota</taxon>
        <taxon>Sphingobacteriia</taxon>
        <taxon>Sphingobacteriales</taxon>
        <taxon>Sphingobacteriaceae</taxon>
        <taxon>Mucilaginibacter</taxon>
    </lineage>
</organism>
<sequence>MVENFTKADPEYGQRLAEDLKAAAAKKLTGTGTAHANETVHQAEDAAHEAKPY</sequence>
<accession>A0A917J923</accession>
<gene>
    <name evidence="2" type="ORF">GCM10011425_07410</name>
</gene>
<evidence type="ECO:0008006" key="4">
    <source>
        <dbReference type="Google" id="ProtNLM"/>
    </source>
</evidence>
<evidence type="ECO:0000256" key="1">
    <source>
        <dbReference type="SAM" id="MobiDB-lite"/>
    </source>
</evidence>
<proteinExistence type="predicted"/>
<protein>
    <recommendedName>
        <fullName evidence="4">Catalase</fullName>
    </recommendedName>
</protein>
<name>A0A917J923_9SPHI</name>
<keyword evidence="3" id="KW-1185">Reference proteome</keyword>
<comment type="caution">
    <text evidence="2">The sequence shown here is derived from an EMBL/GenBank/DDBJ whole genome shotgun (WGS) entry which is preliminary data.</text>
</comment>
<feature type="region of interest" description="Disordered" evidence="1">
    <location>
        <begin position="31"/>
        <end position="53"/>
    </location>
</feature>
<dbReference type="EMBL" id="BMDO01000001">
    <property type="protein sequence ID" value="GGI49529.1"/>
    <property type="molecule type" value="Genomic_DNA"/>
</dbReference>
<evidence type="ECO:0000313" key="2">
    <source>
        <dbReference type="EMBL" id="GGI49529.1"/>
    </source>
</evidence>
<reference evidence="2" key="1">
    <citation type="journal article" date="2014" name="Int. J. Syst. Evol. Microbiol.">
        <title>Complete genome sequence of Corynebacterium casei LMG S-19264T (=DSM 44701T), isolated from a smear-ripened cheese.</title>
        <authorList>
            <consortium name="US DOE Joint Genome Institute (JGI-PGF)"/>
            <person name="Walter F."/>
            <person name="Albersmeier A."/>
            <person name="Kalinowski J."/>
            <person name="Ruckert C."/>
        </authorList>
    </citation>
    <scope>NUCLEOTIDE SEQUENCE</scope>
    <source>
        <strain evidence="2">CCM 8711</strain>
    </source>
</reference>
<reference evidence="2" key="2">
    <citation type="submission" date="2020-09" db="EMBL/GenBank/DDBJ databases">
        <authorList>
            <person name="Sun Q."/>
            <person name="Sedlacek I."/>
        </authorList>
    </citation>
    <scope>NUCLEOTIDE SEQUENCE</scope>
    <source>
        <strain evidence="2">CCM 8711</strain>
    </source>
</reference>
<dbReference type="Proteomes" id="UP000662074">
    <property type="component" value="Unassembled WGS sequence"/>
</dbReference>
<feature type="compositionally biased region" description="Basic and acidic residues" evidence="1">
    <location>
        <begin position="41"/>
        <end position="53"/>
    </location>
</feature>
<dbReference type="RefSeq" id="WP_229747024.1">
    <property type="nucleotide sequence ID" value="NZ_BMDO01000001.1"/>
</dbReference>
<dbReference type="AlphaFoldDB" id="A0A917J923"/>